<evidence type="ECO:0000313" key="2">
    <source>
        <dbReference type="Proteomes" id="UP000728032"/>
    </source>
</evidence>
<sequence>MDQTNILNLKQLEMLTNQVSLELGVLTLLDPFGVVNETVTMVDDYCKHVAVSSHHKWCYSQPVNARIFCTIKLYANYDNA</sequence>
<dbReference type="EMBL" id="OC917954">
    <property type="protein sequence ID" value="CAD7648352.1"/>
    <property type="molecule type" value="Genomic_DNA"/>
</dbReference>
<reference evidence="1" key="1">
    <citation type="submission" date="2020-11" db="EMBL/GenBank/DDBJ databases">
        <authorList>
            <person name="Tran Van P."/>
        </authorList>
    </citation>
    <scope>NUCLEOTIDE SEQUENCE</scope>
</reference>
<dbReference type="Proteomes" id="UP000728032">
    <property type="component" value="Unassembled WGS sequence"/>
</dbReference>
<gene>
    <name evidence="1" type="ORF">ONB1V03_LOCUS6713</name>
</gene>
<dbReference type="AlphaFoldDB" id="A0A7R9QKN5"/>
<accession>A0A7R9QKN5</accession>
<proteinExistence type="predicted"/>
<keyword evidence="2" id="KW-1185">Reference proteome</keyword>
<organism evidence="1">
    <name type="scientific">Oppiella nova</name>
    <dbReference type="NCBI Taxonomy" id="334625"/>
    <lineage>
        <taxon>Eukaryota</taxon>
        <taxon>Metazoa</taxon>
        <taxon>Ecdysozoa</taxon>
        <taxon>Arthropoda</taxon>
        <taxon>Chelicerata</taxon>
        <taxon>Arachnida</taxon>
        <taxon>Acari</taxon>
        <taxon>Acariformes</taxon>
        <taxon>Sarcoptiformes</taxon>
        <taxon>Oribatida</taxon>
        <taxon>Brachypylina</taxon>
        <taxon>Oppioidea</taxon>
        <taxon>Oppiidae</taxon>
        <taxon>Oppiella</taxon>
    </lineage>
</organism>
<evidence type="ECO:0000313" key="1">
    <source>
        <dbReference type="EMBL" id="CAD7648352.1"/>
    </source>
</evidence>
<name>A0A7R9QKN5_9ACAR</name>
<dbReference type="EMBL" id="CAJPVJ010003129">
    <property type="protein sequence ID" value="CAG2167201.1"/>
    <property type="molecule type" value="Genomic_DNA"/>
</dbReference>
<protein>
    <submittedName>
        <fullName evidence="1">Uncharacterized protein</fullName>
    </submittedName>
</protein>